<evidence type="ECO:0000313" key="2">
    <source>
        <dbReference type="Proteomes" id="UP000265618"/>
    </source>
</evidence>
<sequence>MDLVLLEENFTWEWCSPLYHLFALVDRQAYCEGYVARVGAHQPAAGITHATFQTLFTDMPDTYPPEDSGKTKFVENLSTVRSIVRKNIAAANAAKQ</sequence>
<gene>
    <name evidence="1" type="ORF">KIPB_006951</name>
</gene>
<name>A0A9K3CXT1_9EUKA</name>
<evidence type="ECO:0000313" key="1">
    <source>
        <dbReference type="EMBL" id="GIQ85308.1"/>
    </source>
</evidence>
<comment type="caution">
    <text evidence="1">The sequence shown here is derived from an EMBL/GenBank/DDBJ whole genome shotgun (WGS) entry which is preliminary data.</text>
</comment>
<protein>
    <submittedName>
        <fullName evidence="1">Uncharacterized protein</fullName>
    </submittedName>
</protein>
<dbReference type="Proteomes" id="UP000265618">
    <property type="component" value="Unassembled WGS sequence"/>
</dbReference>
<dbReference type="AlphaFoldDB" id="A0A9K3CXT1"/>
<accession>A0A9K3CXT1</accession>
<proteinExistence type="predicted"/>
<dbReference type="EMBL" id="BDIP01001875">
    <property type="protein sequence ID" value="GIQ85308.1"/>
    <property type="molecule type" value="Genomic_DNA"/>
</dbReference>
<organism evidence="1 2">
    <name type="scientific">Kipferlia bialata</name>
    <dbReference type="NCBI Taxonomy" id="797122"/>
    <lineage>
        <taxon>Eukaryota</taxon>
        <taxon>Metamonada</taxon>
        <taxon>Carpediemonas-like organisms</taxon>
        <taxon>Kipferlia</taxon>
    </lineage>
</organism>
<reference evidence="1 2" key="1">
    <citation type="journal article" date="2018" name="PLoS ONE">
        <title>The draft genome of Kipferlia bialata reveals reductive genome evolution in fornicate parasites.</title>
        <authorList>
            <person name="Tanifuji G."/>
            <person name="Takabayashi S."/>
            <person name="Kume K."/>
            <person name="Takagi M."/>
            <person name="Nakayama T."/>
            <person name="Kamikawa R."/>
            <person name="Inagaki Y."/>
            <person name="Hashimoto T."/>
        </authorList>
    </citation>
    <scope>NUCLEOTIDE SEQUENCE [LARGE SCALE GENOMIC DNA]</scope>
    <source>
        <strain evidence="1">NY0173</strain>
    </source>
</reference>
<keyword evidence="2" id="KW-1185">Reference proteome</keyword>